<accession>A0A4S1XE56</accession>
<dbReference type="OrthoDB" id="7574318at2"/>
<evidence type="ECO:0000313" key="3">
    <source>
        <dbReference type="Proteomes" id="UP000306147"/>
    </source>
</evidence>
<evidence type="ECO:0000313" key="2">
    <source>
        <dbReference type="EMBL" id="TGX54248.1"/>
    </source>
</evidence>
<comment type="caution">
    <text evidence="2">The sequence shown here is derived from an EMBL/GenBank/DDBJ whole genome shotgun (WGS) entry which is preliminary data.</text>
</comment>
<dbReference type="RefSeq" id="WP_135963486.1">
    <property type="nucleotide sequence ID" value="NZ_SRXT01000003.1"/>
</dbReference>
<dbReference type="EMBL" id="SRXT01000003">
    <property type="protein sequence ID" value="TGX54248.1"/>
    <property type="molecule type" value="Genomic_DNA"/>
</dbReference>
<gene>
    <name evidence="2" type="ORF">E5A73_09050</name>
</gene>
<protein>
    <submittedName>
        <fullName evidence="2">Uncharacterized protein</fullName>
    </submittedName>
</protein>
<evidence type="ECO:0000256" key="1">
    <source>
        <dbReference type="SAM" id="Phobius"/>
    </source>
</evidence>
<keyword evidence="1" id="KW-0472">Membrane</keyword>
<keyword evidence="1" id="KW-1133">Transmembrane helix</keyword>
<feature type="transmembrane region" description="Helical" evidence="1">
    <location>
        <begin position="46"/>
        <end position="68"/>
    </location>
</feature>
<sequence>MTEHPNFDGEPAAPEPSLAHRLAALVKRGPRGNANPPGATRPDAGIAALVAVLIAAGPLLTIGGATLLTARQRIAAARLADEASPRIKAARNAVEARGQIAALLGRPPLGATIEALARVLPPDAALVRAGRTAQGLLEIEVEVPDPDKLRAALRRAPAFARLRNTGQRQADAKMIVTFAGTAP</sequence>
<reference evidence="2 3" key="1">
    <citation type="submission" date="2019-04" db="EMBL/GenBank/DDBJ databases">
        <title>Sphingomonas psychrotolerans sp. nov., isolated from soil in the Tianshan Mountains, Xinjiang, China.</title>
        <authorList>
            <person name="Luo Y."/>
            <person name="Sheng H."/>
        </authorList>
    </citation>
    <scope>NUCLEOTIDE SEQUENCE [LARGE SCALE GENOMIC DNA]</scope>
    <source>
        <strain evidence="2 3">ZFGT-11</strain>
    </source>
</reference>
<keyword evidence="1" id="KW-0812">Transmembrane</keyword>
<dbReference type="Proteomes" id="UP000306147">
    <property type="component" value="Unassembled WGS sequence"/>
</dbReference>
<organism evidence="2 3">
    <name type="scientific">Sphingomonas gei</name>
    <dbReference type="NCBI Taxonomy" id="1395960"/>
    <lineage>
        <taxon>Bacteria</taxon>
        <taxon>Pseudomonadati</taxon>
        <taxon>Pseudomonadota</taxon>
        <taxon>Alphaproteobacteria</taxon>
        <taxon>Sphingomonadales</taxon>
        <taxon>Sphingomonadaceae</taxon>
        <taxon>Sphingomonas</taxon>
    </lineage>
</organism>
<keyword evidence="3" id="KW-1185">Reference proteome</keyword>
<dbReference type="AlphaFoldDB" id="A0A4S1XE56"/>
<name>A0A4S1XE56_9SPHN</name>
<proteinExistence type="predicted"/>